<evidence type="ECO:0000313" key="7">
    <source>
        <dbReference type="EMBL" id="HIU35899.1"/>
    </source>
</evidence>
<accession>A0A9D1IH40</accession>
<comment type="caution">
    <text evidence="7">The sequence shown here is derived from an EMBL/GenBank/DDBJ whole genome shotgun (WGS) entry which is preliminary data.</text>
</comment>
<evidence type="ECO:0000256" key="1">
    <source>
        <dbReference type="ARBA" id="ARBA00004651"/>
    </source>
</evidence>
<dbReference type="Pfam" id="PF01943">
    <property type="entry name" value="Polysacc_synt"/>
    <property type="match status" value="1"/>
</dbReference>
<dbReference type="PANTHER" id="PTHR30250:SF11">
    <property type="entry name" value="O-ANTIGEN TRANSPORTER-RELATED"/>
    <property type="match status" value="1"/>
</dbReference>
<dbReference type="PANTHER" id="PTHR30250">
    <property type="entry name" value="PST FAMILY PREDICTED COLANIC ACID TRANSPORTER"/>
    <property type="match status" value="1"/>
</dbReference>
<feature type="transmembrane region" description="Helical" evidence="6">
    <location>
        <begin position="393"/>
        <end position="414"/>
    </location>
</feature>
<protein>
    <submittedName>
        <fullName evidence="7">Oligosaccharide flippase family protein</fullName>
    </submittedName>
</protein>
<feature type="transmembrane region" description="Helical" evidence="6">
    <location>
        <begin position="452"/>
        <end position="471"/>
    </location>
</feature>
<feature type="transmembrane region" description="Helical" evidence="6">
    <location>
        <begin position="91"/>
        <end position="114"/>
    </location>
</feature>
<evidence type="ECO:0000313" key="8">
    <source>
        <dbReference type="Proteomes" id="UP000824071"/>
    </source>
</evidence>
<dbReference type="AlphaFoldDB" id="A0A9D1IH40"/>
<feature type="transmembrane region" description="Helical" evidence="6">
    <location>
        <begin position="156"/>
        <end position="178"/>
    </location>
</feature>
<dbReference type="GO" id="GO:0005886">
    <property type="term" value="C:plasma membrane"/>
    <property type="evidence" value="ECO:0007669"/>
    <property type="project" value="UniProtKB-SubCell"/>
</dbReference>
<keyword evidence="3 6" id="KW-0812">Transmembrane</keyword>
<feature type="transmembrane region" description="Helical" evidence="6">
    <location>
        <begin position="20"/>
        <end position="39"/>
    </location>
</feature>
<keyword evidence="2" id="KW-1003">Cell membrane</keyword>
<keyword evidence="5 6" id="KW-0472">Membrane</keyword>
<proteinExistence type="predicted"/>
<evidence type="ECO:0000256" key="4">
    <source>
        <dbReference type="ARBA" id="ARBA00022989"/>
    </source>
</evidence>
<feature type="transmembrane region" description="Helical" evidence="6">
    <location>
        <begin position="190"/>
        <end position="209"/>
    </location>
</feature>
<comment type="subcellular location">
    <subcellularLocation>
        <location evidence="1">Cell membrane</location>
        <topology evidence="1">Multi-pass membrane protein</topology>
    </subcellularLocation>
</comment>
<feature type="transmembrane region" description="Helical" evidence="6">
    <location>
        <begin position="51"/>
        <end position="70"/>
    </location>
</feature>
<keyword evidence="4 6" id="KW-1133">Transmembrane helix</keyword>
<evidence type="ECO:0000256" key="3">
    <source>
        <dbReference type="ARBA" id="ARBA00022692"/>
    </source>
</evidence>
<feature type="transmembrane region" description="Helical" evidence="6">
    <location>
        <begin position="368"/>
        <end position="387"/>
    </location>
</feature>
<gene>
    <name evidence="7" type="ORF">IAC53_04730</name>
</gene>
<feature type="transmembrane region" description="Helical" evidence="6">
    <location>
        <begin position="221"/>
        <end position="241"/>
    </location>
</feature>
<sequence>MAKPSVSLKKLLLGKSANQLAFFNILGPVILNGVNFFTVPIFTRLLGAENYGIISLYTTWVQILTILMGLQTCSTISTARVHIPEKEHNAYYSSILSLSCLVSAVFTAVIVAFIGPISAFLQFDKLIVLLMFAQSFGAYVVSFASMKFIHHKQAHLNFLVSVGVTLLSIGIALAIISATDRFEDRYWGRIIGYVVPNVGIGLVLAVLIFARGKTGYSKKYWRFCLPLCLPLVLHSLSQIILAQSDKVMLQKLLSDNAAVGIYSFVFNFVHILNVIYSALNNTWVPLYYDHMKNGEDADIQRRSKNYIALYAVLTMGFMLLSPEVIKLFASEEFWSGTTLVPVMAVSFYMVFLYSFPVNFEFYHKQTRVIAFGTCMAALVNIVANYFMIPVWGIFGAALATMLSYIMLFVFHQIMAKYVVKEAAYHYKLRIFLPGLIAVCAVGGLFYPLLDFWYIRWGLGAAMGVYMLVRLYKQKSIF</sequence>
<dbReference type="EMBL" id="DVMW01000030">
    <property type="protein sequence ID" value="HIU35899.1"/>
    <property type="molecule type" value="Genomic_DNA"/>
</dbReference>
<feature type="transmembrane region" description="Helical" evidence="6">
    <location>
        <begin position="426"/>
        <end position="446"/>
    </location>
</feature>
<evidence type="ECO:0000256" key="2">
    <source>
        <dbReference type="ARBA" id="ARBA00022475"/>
    </source>
</evidence>
<feature type="transmembrane region" description="Helical" evidence="6">
    <location>
        <begin position="333"/>
        <end position="356"/>
    </location>
</feature>
<dbReference type="Proteomes" id="UP000824071">
    <property type="component" value="Unassembled WGS sequence"/>
</dbReference>
<reference evidence="7" key="1">
    <citation type="submission" date="2020-10" db="EMBL/GenBank/DDBJ databases">
        <authorList>
            <person name="Gilroy R."/>
        </authorList>
    </citation>
    <scope>NUCLEOTIDE SEQUENCE</scope>
    <source>
        <strain evidence="7">ChiGjej1B1-19959</strain>
    </source>
</reference>
<evidence type="ECO:0000256" key="6">
    <source>
        <dbReference type="SAM" id="Phobius"/>
    </source>
</evidence>
<name>A0A9D1IH40_9FIRM</name>
<feature type="transmembrane region" description="Helical" evidence="6">
    <location>
        <begin position="305"/>
        <end position="321"/>
    </location>
</feature>
<organism evidence="7 8">
    <name type="scientific">Candidatus Fimenecus excrementigallinarum</name>
    <dbReference type="NCBI Taxonomy" id="2840816"/>
    <lineage>
        <taxon>Bacteria</taxon>
        <taxon>Bacillati</taxon>
        <taxon>Bacillota</taxon>
        <taxon>Clostridia</taxon>
        <taxon>Candidatus Fimenecus</taxon>
    </lineage>
</organism>
<reference evidence="7" key="2">
    <citation type="journal article" date="2021" name="PeerJ">
        <title>Extensive microbial diversity within the chicken gut microbiome revealed by metagenomics and culture.</title>
        <authorList>
            <person name="Gilroy R."/>
            <person name="Ravi A."/>
            <person name="Getino M."/>
            <person name="Pursley I."/>
            <person name="Horton D.L."/>
            <person name="Alikhan N.F."/>
            <person name="Baker D."/>
            <person name="Gharbi K."/>
            <person name="Hall N."/>
            <person name="Watson M."/>
            <person name="Adriaenssens E.M."/>
            <person name="Foster-Nyarko E."/>
            <person name="Jarju S."/>
            <person name="Secka A."/>
            <person name="Antonio M."/>
            <person name="Oren A."/>
            <person name="Chaudhuri R.R."/>
            <person name="La Ragione R."/>
            <person name="Hildebrand F."/>
            <person name="Pallen M.J."/>
        </authorList>
    </citation>
    <scope>NUCLEOTIDE SEQUENCE</scope>
    <source>
        <strain evidence="7">ChiGjej1B1-19959</strain>
    </source>
</reference>
<feature type="transmembrane region" description="Helical" evidence="6">
    <location>
        <begin position="261"/>
        <end position="284"/>
    </location>
</feature>
<dbReference type="InterPro" id="IPR050833">
    <property type="entry name" value="Poly_Biosynth_Transport"/>
</dbReference>
<feature type="transmembrane region" description="Helical" evidence="6">
    <location>
        <begin position="126"/>
        <end position="144"/>
    </location>
</feature>
<dbReference type="InterPro" id="IPR002797">
    <property type="entry name" value="Polysacc_synth"/>
</dbReference>
<evidence type="ECO:0000256" key="5">
    <source>
        <dbReference type="ARBA" id="ARBA00023136"/>
    </source>
</evidence>